<dbReference type="SUPFAM" id="SSF55729">
    <property type="entry name" value="Acyl-CoA N-acyltransferases (Nat)"/>
    <property type="match status" value="1"/>
</dbReference>
<organism evidence="4 5">
    <name type="scientific">Oceanipulchritudo coccoides</name>
    <dbReference type="NCBI Taxonomy" id="2706888"/>
    <lineage>
        <taxon>Bacteria</taxon>
        <taxon>Pseudomonadati</taxon>
        <taxon>Verrucomicrobiota</taxon>
        <taxon>Opitutia</taxon>
        <taxon>Puniceicoccales</taxon>
        <taxon>Oceanipulchritudinaceae</taxon>
        <taxon>Oceanipulchritudo</taxon>
    </lineage>
</organism>
<evidence type="ECO:0000313" key="5">
    <source>
        <dbReference type="Proteomes" id="UP000478417"/>
    </source>
</evidence>
<dbReference type="Pfam" id="PF13673">
    <property type="entry name" value="Acetyltransf_10"/>
    <property type="match status" value="1"/>
</dbReference>
<keyword evidence="2" id="KW-0012">Acyltransferase</keyword>
<dbReference type="PANTHER" id="PTHR43420">
    <property type="entry name" value="ACETYLTRANSFERASE"/>
    <property type="match status" value="1"/>
</dbReference>
<evidence type="ECO:0000259" key="3">
    <source>
        <dbReference type="PROSITE" id="PS51186"/>
    </source>
</evidence>
<evidence type="ECO:0000256" key="1">
    <source>
        <dbReference type="ARBA" id="ARBA00022679"/>
    </source>
</evidence>
<dbReference type="InterPro" id="IPR000182">
    <property type="entry name" value="GNAT_dom"/>
</dbReference>
<gene>
    <name evidence="4" type="ORF">G0Q06_08110</name>
</gene>
<protein>
    <submittedName>
        <fullName evidence="4">GNAT family N-acetyltransferase</fullName>
    </submittedName>
</protein>
<accession>A0A6B2M433</accession>
<evidence type="ECO:0000313" key="4">
    <source>
        <dbReference type="EMBL" id="NDV62410.1"/>
    </source>
</evidence>
<keyword evidence="5" id="KW-1185">Reference proteome</keyword>
<dbReference type="EMBL" id="JAAGNX010000002">
    <property type="protein sequence ID" value="NDV62410.1"/>
    <property type="molecule type" value="Genomic_DNA"/>
</dbReference>
<dbReference type="CDD" id="cd04301">
    <property type="entry name" value="NAT_SF"/>
    <property type="match status" value="1"/>
</dbReference>
<dbReference type="AlphaFoldDB" id="A0A6B2M433"/>
<sequence>MEFVEFAYGSPRYEKMLVLRDEMLRKPLGLEVYAEASEAEVDYRHFGIENGDRMVACLMCVPLENDRVKIRQMAVLTQYQGRGLGRRLMEEVEALLKSDGVGRFMLHARHTAVGFYETLGYHVVGEVFEEVGIPHRQMEKTLPGHD</sequence>
<dbReference type="PANTHER" id="PTHR43420:SF47">
    <property type="entry name" value="N-ACETYLTRANSFERASE DOMAIN-CONTAINING PROTEIN"/>
    <property type="match status" value="1"/>
</dbReference>
<dbReference type="RefSeq" id="WP_163964262.1">
    <property type="nucleotide sequence ID" value="NZ_JAAGNX010000002.1"/>
</dbReference>
<name>A0A6B2M433_9BACT</name>
<dbReference type="InterPro" id="IPR050680">
    <property type="entry name" value="YpeA/RimI_acetyltransf"/>
</dbReference>
<dbReference type="GO" id="GO:0016747">
    <property type="term" value="F:acyltransferase activity, transferring groups other than amino-acyl groups"/>
    <property type="evidence" value="ECO:0007669"/>
    <property type="project" value="InterPro"/>
</dbReference>
<reference evidence="4 5" key="1">
    <citation type="submission" date="2020-02" db="EMBL/GenBank/DDBJ databases">
        <title>Albibacoteraceae fam. nov., the first described family within the subdivision 4 Verrucomicrobia.</title>
        <authorList>
            <person name="Xi F."/>
        </authorList>
    </citation>
    <scope>NUCLEOTIDE SEQUENCE [LARGE SCALE GENOMIC DNA]</scope>
    <source>
        <strain evidence="4 5">CK1056</strain>
    </source>
</reference>
<comment type="caution">
    <text evidence="4">The sequence shown here is derived from an EMBL/GenBank/DDBJ whole genome shotgun (WGS) entry which is preliminary data.</text>
</comment>
<feature type="domain" description="N-acetyltransferase" evidence="3">
    <location>
        <begin position="1"/>
        <end position="143"/>
    </location>
</feature>
<dbReference type="PROSITE" id="PS51186">
    <property type="entry name" value="GNAT"/>
    <property type="match status" value="1"/>
</dbReference>
<dbReference type="Gene3D" id="3.40.630.30">
    <property type="match status" value="1"/>
</dbReference>
<evidence type="ECO:0000256" key="2">
    <source>
        <dbReference type="ARBA" id="ARBA00023315"/>
    </source>
</evidence>
<dbReference type="InterPro" id="IPR016181">
    <property type="entry name" value="Acyl_CoA_acyltransferase"/>
</dbReference>
<proteinExistence type="predicted"/>
<keyword evidence="1 4" id="KW-0808">Transferase</keyword>
<dbReference type="Proteomes" id="UP000478417">
    <property type="component" value="Unassembled WGS sequence"/>
</dbReference>